<dbReference type="PANTHER" id="PTHR30536:SF5">
    <property type="entry name" value="ALTRONATE DEHYDRATASE"/>
    <property type="match status" value="1"/>
</dbReference>
<evidence type="ECO:0000313" key="4">
    <source>
        <dbReference type="Proteomes" id="UP001469365"/>
    </source>
</evidence>
<organism evidence="3 4">
    <name type="scientific">Paenibacillus filicis</name>
    <dbReference type="NCBI Taxonomy" id="669464"/>
    <lineage>
        <taxon>Bacteria</taxon>
        <taxon>Bacillati</taxon>
        <taxon>Bacillota</taxon>
        <taxon>Bacilli</taxon>
        <taxon>Bacillales</taxon>
        <taxon>Paenibacillaceae</taxon>
        <taxon>Paenibacillus</taxon>
    </lineage>
</organism>
<dbReference type="InterPro" id="IPR044144">
    <property type="entry name" value="SAF_UxaA/GarD"/>
</dbReference>
<dbReference type="CDD" id="cd11613">
    <property type="entry name" value="SAF_AH_GD"/>
    <property type="match status" value="1"/>
</dbReference>
<keyword evidence="1" id="KW-0456">Lyase</keyword>
<sequence length="103" mass="11253">MSTTDNNYRAILMKQKDNVATALEDIPAEAAVELQTEGMNLTVILREPIAFGHKFAVRTIAEGEDILKYAEVIGMANRAIQPGEHVHVHNLDGKRGRGDQVGA</sequence>
<dbReference type="GO" id="GO:0016787">
    <property type="term" value="F:hydrolase activity"/>
    <property type="evidence" value="ECO:0007669"/>
    <property type="project" value="UniProtKB-KW"/>
</dbReference>
<dbReference type="InterPro" id="IPR052172">
    <property type="entry name" value="UxaA_altronate/galactarate_dh"/>
</dbReference>
<evidence type="ECO:0000313" key="3">
    <source>
        <dbReference type="EMBL" id="MEK8132082.1"/>
    </source>
</evidence>
<dbReference type="Gene3D" id="2.30.130.110">
    <property type="match status" value="1"/>
</dbReference>
<dbReference type="PANTHER" id="PTHR30536">
    <property type="entry name" value="ALTRONATE/GALACTARATE DEHYDRATASE"/>
    <property type="match status" value="1"/>
</dbReference>
<evidence type="ECO:0000259" key="2">
    <source>
        <dbReference type="SMART" id="SM00858"/>
    </source>
</evidence>
<dbReference type="InterPro" id="IPR013974">
    <property type="entry name" value="SAF"/>
</dbReference>
<reference evidence="3 4" key="1">
    <citation type="submission" date="2024-04" db="EMBL/GenBank/DDBJ databases">
        <title>draft genome sequnece of Paenibacillus filicis.</title>
        <authorList>
            <person name="Kim D.-U."/>
        </authorList>
    </citation>
    <scope>NUCLEOTIDE SEQUENCE [LARGE SCALE GENOMIC DNA]</scope>
    <source>
        <strain evidence="3 4">KACC14197</strain>
    </source>
</reference>
<gene>
    <name evidence="3" type="ORF">WMW72_29715</name>
</gene>
<dbReference type="Proteomes" id="UP001469365">
    <property type="component" value="Unassembled WGS sequence"/>
</dbReference>
<proteinExistence type="predicted"/>
<dbReference type="Pfam" id="PF08666">
    <property type="entry name" value="SAF"/>
    <property type="match status" value="1"/>
</dbReference>
<comment type="caution">
    <text evidence="3">The sequence shown here is derived from an EMBL/GenBank/DDBJ whole genome shotgun (WGS) entry which is preliminary data.</text>
</comment>
<accession>A0ABU9DT72</accession>
<name>A0ABU9DT72_9BACL</name>
<keyword evidence="4" id="KW-1185">Reference proteome</keyword>
<dbReference type="SMART" id="SM00858">
    <property type="entry name" value="SAF"/>
    <property type="match status" value="1"/>
</dbReference>
<feature type="domain" description="SAF" evidence="2">
    <location>
        <begin position="17"/>
        <end position="92"/>
    </location>
</feature>
<protein>
    <submittedName>
        <fullName evidence="3">UxaA family hydrolase</fullName>
    </submittedName>
</protein>
<evidence type="ECO:0000256" key="1">
    <source>
        <dbReference type="ARBA" id="ARBA00023239"/>
    </source>
</evidence>
<dbReference type="EMBL" id="JBBPCC010000026">
    <property type="protein sequence ID" value="MEK8132082.1"/>
    <property type="molecule type" value="Genomic_DNA"/>
</dbReference>
<dbReference type="RefSeq" id="WP_341419205.1">
    <property type="nucleotide sequence ID" value="NZ_JBBPCC010000026.1"/>
</dbReference>
<keyword evidence="3" id="KW-0378">Hydrolase</keyword>